<dbReference type="EMBL" id="MZNU01000068">
    <property type="protein sequence ID" value="OWP05519.1"/>
    <property type="molecule type" value="Genomic_DNA"/>
</dbReference>
<organism evidence="2 3">
    <name type="scientific">Diplocarpon coronariae</name>
    <dbReference type="NCBI Taxonomy" id="2795749"/>
    <lineage>
        <taxon>Eukaryota</taxon>
        <taxon>Fungi</taxon>
        <taxon>Dikarya</taxon>
        <taxon>Ascomycota</taxon>
        <taxon>Pezizomycotina</taxon>
        <taxon>Leotiomycetes</taxon>
        <taxon>Helotiales</taxon>
        <taxon>Drepanopezizaceae</taxon>
        <taxon>Diplocarpon</taxon>
    </lineage>
</organism>
<dbReference type="InParanoid" id="A0A218ZBR7"/>
<gene>
    <name evidence="2" type="ORF">B2J93_7863</name>
</gene>
<keyword evidence="3" id="KW-1185">Reference proteome</keyword>
<sequence>MALSSLDTGGAASRSPVMPGSVTTASSYTSADACDHLAPRSFALSPTMGWRGTVRKGMQMQTRRTLDAAHDQSSQMAPPPTPLALRVGDGRVSAPSGRR</sequence>
<dbReference type="AlphaFoldDB" id="A0A218ZBR7"/>
<proteinExistence type="predicted"/>
<evidence type="ECO:0000313" key="2">
    <source>
        <dbReference type="EMBL" id="OWP05519.1"/>
    </source>
</evidence>
<protein>
    <submittedName>
        <fullName evidence="2">Uncharacterized protein</fullName>
    </submittedName>
</protein>
<dbReference type="Proteomes" id="UP000242519">
    <property type="component" value="Unassembled WGS sequence"/>
</dbReference>
<feature type="region of interest" description="Disordered" evidence="1">
    <location>
        <begin position="1"/>
        <end position="28"/>
    </location>
</feature>
<evidence type="ECO:0000313" key="3">
    <source>
        <dbReference type="Proteomes" id="UP000242519"/>
    </source>
</evidence>
<reference evidence="2 3" key="1">
    <citation type="submission" date="2017-04" db="EMBL/GenBank/DDBJ databases">
        <title>Draft genome sequence of Marssonina coronaria NL1: causal agent of apple blotch.</title>
        <authorList>
            <person name="Cheng Q."/>
        </authorList>
    </citation>
    <scope>NUCLEOTIDE SEQUENCE [LARGE SCALE GENOMIC DNA]</scope>
    <source>
        <strain evidence="2 3">NL1</strain>
    </source>
</reference>
<name>A0A218ZBR7_9HELO</name>
<feature type="region of interest" description="Disordered" evidence="1">
    <location>
        <begin position="57"/>
        <end position="99"/>
    </location>
</feature>
<evidence type="ECO:0000256" key="1">
    <source>
        <dbReference type="SAM" id="MobiDB-lite"/>
    </source>
</evidence>
<accession>A0A218ZBR7</accession>
<comment type="caution">
    <text evidence="2">The sequence shown here is derived from an EMBL/GenBank/DDBJ whole genome shotgun (WGS) entry which is preliminary data.</text>
</comment>